<reference evidence="2 3" key="1">
    <citation type="submission" date="2017-03" db="EMBL/GenBank/DDBJ databases">
        <title>Widespread Adenine N6-methylation of Active Genes in Fungi.</title>
        <authorList>
            <consortium name="DOE Joint Genome Institute"/>
            <person name="Mondo S.J."/>
            <person name="Dannebaum R.O."/>
            <person name="Kuo R.C."/>
            <person name="Louie K.B."/>
            <person name="Bewick A.J."/>
            <person name="Labutti K."/>
            <person name="Haridas S."/>
            <person name="Kuo A."/>
            <person name="Salamov A."/>
            <person name="Ahrendt S.R."/>
            <person name="Lau R."/>
            <person name="Bowen B.P."/>
            <person name="Lipzen A."/>
            <person name="Sullivan W."/>
            <person name="Andreopoulos W.B."/>
            <person name="Clum A."/>
            <person name="Lindquist E."/>
            <person name="Daum C."/>
            <person name="Northen T.R."/>
            <person name="Ramamoorthy G."/>
            <person name="Schmitz R.J."/>
            <person name="Gryganskyi A."/>
            <person name="Culley D."/>
            <person name="Magnuson J."/>
            <person name="James T.Y."/>
            <person name="O'Malley M.A."/>
            <person name="Stajich J.E."/>
            <person name="Spatafora J.W."/>
            <person name="Visel A."/>
            <person name="Grigoriev I.V."/>
        </authorList>
    </citation>
    <scope>NUCLEOTIDE SEQUENCE [LARGE SCALE GENOMIC DNA]</scope>
    <source>
        <strain evidence="2 3">NRRL Y-17943</strain>
    </source>
</reference>
<gene>
    <name evidence="2" type="ORF">BD324DRAFT_648991</name>
</gene>
<sequence length="142" mass="15351">MSEDPIVLSSDPPSQAINAASVAESSQAQAYDQLASSPDRKYNMQDIEPDVDPVTESAVAENNPETTSANSVTLNSDDSFMPLHSSADSFPSVPSITLNALTFVRLLQVACDELRFLDSMQDVERQQAIVLIDLINSMMGDI</sequence>
<dbReference type="RefSeq" id="XP_021872747.1">
    <property type="nucleotide sequence ID" value="XM_022017915.1"/>
</dbReference>
<proteinExistence type="predicted"/>
<protein>
    <submittedName>
        <fullName evidence="2">Uncharacterized protein</fullName>
    </submittedName>
</protein>
<feature type="compositionally biased region" description="Polar residues" evidence="1">
    <location>
        <begin position="63"/>
        <end position="76"/>
    </location>
</feature>
<comment type="caution">
    <text evidence="2">The sequence shown here is derived from an EMBL/GenBank/DDBJ whole genome shotgun (WGS) entry which is preliminary data.</text>
</comment>
<name>A0A1Y1UN23_9TREE</name>
<evidence type="ECO:0000313" key="2">
    <source>
        <dbReference type="EMBL" id="ORX38884.1"/>
    </source>
</evidence>
<evidence type="ECO:0000256" key="1">
    <source>
        <dbReference type="SAM" id="MobiDB-lite"/>
    </source>
</evidence>
<evidence type="ECO:0000313" key="3">
    <source>
        <dbReference type="Proteomes" id="UP000193218"/>
    </source>
</evidence>
<dbReference type="InParanoid" id="A0A1Y1UN23"/>
<organism evidence="2 3">
    <name type="scientific">Kockovaella imperatae</name>
    <dbReference type="NCBI Taxonomy" id="4999"/>
    <lineage>
        <taxon>Eukaryota</taxon>
        <taxon>Fungi</taxon>
        <taxon>Dikarya</taxon>
        <taxon>Basidiomycota</taxon>
        <taxon>Agaricomycotina</taxon>
        <taxon>Tremellomycetes</taxon>
        <taxon>Tremellales</taxon>
        <taxon>Cuniculitremaceae</taxon>
        <taxon>Kockovaella</taxon>
    </lineage>
</organism>
<dbReference type="EMBL" id="NBSH01000003">
    <property type="protein sequence ID" value="ORX38884.1"/>
    <property type="molecule type" value="Genomic_DNA"/>
</dbReference>
<accession>A0A1Y1UN23</accession>
<keyword evidence="3" id="KW-1185">Reference proteome</keyword>
<dbReference type="AlphaFoldDB" id="A0A1Y1UN23"/>
<feature type="region of interest" description="Disordered" evidence="1">
    <location>
        <begin position="1"/>
        <end position="76"/>
    </location>
</feature>
<feature type="compositionally biased region" description="Low complexity" evidence="1">
    <location>
        <begin position="19"/>
        <end position="30"/>
    </location>
</feature>
<dbReference type="GeneID" id="33559724"/>
<dbReference type="Proteomes" id="UP000193218">
    <property type="component" value="Unassembled WGS sequence"/>
</dbReference>